<reference evidence="2 3" key="1">
    <citation type="journal article" date="2021" name="Hortic Res">
        <title>Chromosome-scale assembly of the Dendrobium chrysotoxum genome enhances the understanding of orchid evolution.</title>
        <authorList>
            <person name="Zhang Y."/>
            <person name="Zhang G.Q."/>
            <person name="Zhang D."/>
            <person name="Liu X.D."/>
            <person name="Xu X.Y."/>
            <person name="Sun W.H."/>
            <person name="Yu X."/>
            <person name="Zhu X."/>
            <person name="Wang Z.W."/>
            <person name="Zhao X."/>
            <person name="Zhong W.Y."/>
            <person name="Chen H."/>
            <person name="Yin W.L."/>
            <person name="Huang T."/>
            <person name="Niu S.C."/>
            <person name="Liu Z.J."/>
        </authorList>
    </citation>
    <scope>NUCLEOTIDE SEQUENCE [LARGE SCALE GENOMIC DNA]</scope>
    <source>
        <strain evidence="2">Lindl</strain>
    </source>
</reference>
<accession>A0AAV7HU06</accession>
<keyword evidence="3" id="KW-1185">Reference proteome</keyword>
<proteinExistence type="predicted"/>
<feature type="signal peptide" evidence="1">
    <location>
        <begin position="1"/>
        <end position="38"/>
    </location>
</feature>
<evidence type="ECO:0000313" key="2">
    <source>
        <dbReference type="EMBL" id="KAH0470720.1"/>
    </source>
</evidence>
<evidence type="ECO:0000256" key="1">
    <source>
        <dbReference type="SAM" id="SignalP"/>
    </source>
</evidence>
<feature type="chain" id="PRO_5043933423" evidence="1">
    <location>
        <begin position="39"/>
        <end position="120"/>
    </location>
</feature>
<dbReference type="EMBL" id="JAGFBR010000001">
    <property type="protein sequence ID" value="KAH0470720.1"/>
    <property type="molecule type" value="Genomic_DNA"/>
</dbReference>
<dbReference type="AlphaFoldDB" id="A0AAV7HU06"/>
<sequence length="120" mass="13294">MGVNDGRSTMAKSSTVSFLLLIIVVFLSAEMMVPTIEAQKTCSVILTPDSCNLPICRGRCFRMLRGASIPNLTTQTFVVNSLCVEQNHRSSINPMPSRFGTPLRYRVQCRNTVVHNTTTL</sequence>
<keyword evidence="1" id="KW-0732">Signal</keyword>
<comment type="caution">
    <text evidence="2">The sequence shown here is derived from an EMBL/GenBank/DDBJ whole genome shotgun (WGS) entry which is preliminary data.</text>
</comment>
<organism evidence="2 3">
    <name type="scientific">Dendrobium chrysotoxum</name>
    <name type="common">Orchid</name>
    <dbReference type="NCBI Taxonomy" id="161865"/>
    <lineage>
        <taxon>Eukaryota</taxon>
        <taxon>Viridiplantae</taxon>
        <taxon>Streptophyta</taxon>
        <taxon>Embryophyta</taxon>
        <taxon>Tracheophyta</taxon>
        <taxon>Spermatophyta</taxon>
        <taxon>Magnoliopsida</taxon>
        <taxon>Liliopsida</taxon>
        <taxon>Asparagales</taxon>
        <taxon>Orchidaceae</taxon>
        <taxon>Epidendroideae</taxon>
        <taxon>Malaxideae</taxon>
        <taxon>Dendrobiinae</taxon>
        <taxon>Dendrobium</taxon>
    </lineage>
</organism>
<dbReference type="Proteomes" id="UP000775213">
    <property type="component" value="Unassembled WGS sequence"/>
</dbReference>
<protein>
    <submittedName>
        <fullName evidence="2">Uncharacterized protein</fullName>
    </submittedName>
</protein>
<name>A0AAV7HU06_DENCH</name>
<gene>
    <name evidence="2" type="ORF">IEQ34_000443</name>
</gene>
<evidence type="ECO:0000313" key="3">
    <source>
        <dbReference type="Proteomes" id="UP000775213"/>
    </source>
</evidence>